<comment type="caution">
    <text evidence="2">The sequence shown here is derived from an EMBL/GenBank/DDBJ whole genome shotgun (WGS) entry which is preliminary data.</text>
</comment>
<feature type="transmembrane region" description="Helical" evidence="1">
    <location>
        <begin position="318"/>
        <end position="336"/>
    </location>
</feature>
<evidence type="ECO:0008006" key="4">
    <source>
        <dbReference type="Google" id="ProtNLM"/>
    </source>
</evidence>
<evidence type="ECO:0000313" key="2">
    <source>
        <dbReference type="EMBL" id="GGA01312.1"/>
    </source>
</evidence>
<dbReference type="RefSeq" id="WP_188641432.1">
    <property type="nucleotide sequence ID" value="NZ_BMID01000001.1"/>
</dbReference>
<dbReference type="EMBL" id="BMID01000001">
    <property type="protein sequence ID" value="GGA01312.1"/>
    <property type="molecule type" value="Genomic_DNA"/>
</dbReference>
<feature type="transmembrane region" description="Helical" evidence="1">
    <location>
        <begin position="87"/>
        <end position="105"/>
    </location>
</feature>
<keyword evidence="1" id="KW-1133">Transmembrane helix</keyword>
<organism evidence="2 3">
    <name type="scientific">Blastomonas marina</name>
    <dbReference type="NCBI Taxonomy" id="1867408"/>
    <lineage>
        <taxon>Bacteria</taxon>
        <taxon>Pseudomonadati</taxon>
        <taxon>Pseudomonadota</taxon>
        <taxon>Alphaproteobacteria</taxon>
        <taxon>Sphingomonadales</taxon>
        <taxon>Sphingomonadaceae</taxon>
        <taxon>Blastomonas</taxon>
    </lineage>
</organism>
<keyword evidence="3" id="KW-1185">Reference proteome</keyword>
<gene>
    <name evidence="2" type="ORF">GCM10010923_07520</name>
</gene>
<name>A0ABQ1F6B3_9SPHN</name>
<accession>A0ABQ1F6B3</accession>
<reference evidence="3" key="1">
    <citation type="journal article" date="2019" name="Int. J. Syst. Evol. Microbiol.">
        <title>The Global Catalogue of Microorganisms (GCM) 10K type strain sequencing project: providing services to taxonomists for standard genome sequencing and annotation.</title>
        <authorList>
            <consortium name="The Broad Institute Genomics Platform"/>
            <consortium name="The Broad Institute Genome Sequencing Center for Infectious Disease"/>
            <person name="Wu L."/>
            <person name="Ma J."/>
        </authorList>
    </citation>
    <scope>NUCLEOTIDE SEQUENCE [LARGE SCALE GENOMIC DNA]</scope>
    <source>
        <strain evidence="3">CGMCC 1.15297</strain>
    </source>
</reference>
<feature type="transmembrane region" description="Helical" evidence="1">
    <location>
        <begin position="292"/>
        <end position="312"/>
    </location>
</feature>
<keyword evidence="1" id="KW-0812">Transmembrane</keyword>
<feature type="transmembrane region" description="Helical" evidence="1">
    <location>
        <begin position="147"/>
        <end position="168"/>
    </location>
</feature>
<keyword evidence="1" id="KW-0472">Membrane</keyword>
<sequence>MYSETDLRSAVEAGAISDEAARALRSHVASMKDAVPADAEHFRLITGFNDIFVSIGVVIMLLAAVGIGQAIGGAYDEGTVVRDGLQMLFGGALAAGTAWLLAEFFTRKRRMALPSIILLLAFVLGVAGATLGAAVAAIGPGDGTPDWIGGIIGACVGIVTAGAAWLHWKRFMVPITIAALVAALALTVISLIIAAVQPSEPETFVLALVFVAGLAIFAFAMRWDVSDPRRETRRADVAFWLHLLAAPMLAHPLFSLIGVTDGEATGVGAAIGVLAIYVLFGIVALAVDRRALLVSALAYVLFALTFLFREFGFVELNFALTALIIGSALLSLSAFWSPIRKAVVTKLPSDWRAKLPATELAAA</sequence>
<feature type="transmembrane region" description="Helical" evidence="1">
    <location>
        <begin position="175"/>
        <end position="197"/>
    </location>
</feature>
<evidence type="ECO:0000313" key="3">
    <source>
        <dbReference type="Proteomes" id="UP000603317"/>
    </source>
</evidence>
<protein>
    <recommendedName>
        <fullName evidence="4">DUF2157 domain-containing protein</fullName>
    </recommendedName>
</protein>
<feature type="transmembrane region" description="Helical" evidence="1">
    <location>
        <begin position="237"/>
        <end position="258"/>
    </location>
</feature>
<feature type="transmembrane region" description="Helical" evidence="1">
    <location>
        <begin position="51"/>
        <end position="75"/>
    </location>
</feature>
<feature type="transmembrane region" description="Helical" evidence="1">
    <location>
        <begin position="117"/>
        <end position="141"/>
    </location>
</feature>
<feature type="transmembrane region" description="Helical" evidence="1">
    <location>
        <begin position="203"/>
        <end position="225"/>
    </location>
</feature>
<dbReference type="Proteomes" id="UP000603317">
    <property type="component" value="Unassembled WGS sequence"/>
</dbReference>
<evidence type="ECO:0000256" key="1">
    <source>
        <dbReference type="SAM" id="Phobius"/>
    </source>
</evidence>
<proteinExistence type="predicted"/>
<feature type="transmembrane region" description="Helical" evidence="1">
    <location>
        <begin position="264"/>
        <end position="285"/>
    </location>
</feature>